<comment type="caution">
    <text evidence="1">The sequence shown here is derived from an EMBL/GenBank/DDBJ whole genome shotgun (WGS) entry which is preliminary data.</text>
</comment>
<dbReference type="EMBL" id="QSAR01000002">
    <property type="protein sequence ID" value="RGW65501.1"/>
    <property type="molecule type" value="Genomic_DNA"/>
</dbReference>
<reference evidence="1 2" key="1">
    <citation type="submission" date="2018-08" db="EMBL/GenBank/DDBJ databases">
        <title>A genome reference for cultivated species of the human gut microbiota.</title>
        <authorList>
            <person name="Zou Y."/>
            <person name="Xue W."/>
            <person name="Luo G."/>
        </authorList>
    </citation>
    <scope>NUCLEOTIDE SEQUENCE [LARGE SCALE GENOMIC DNA]</scope>
    <source>
        <strain evidence="1 2">AF11-12</strain>
    </source>
</reference>
<accession>A0A395XYX7</accession>
<dbReference type="Proteomes" id="UP000265775">
    <property type="component" value="Unassembled WGS sequence"/>
</dbReference>
<organism evidence="1 2">
    <name type="scientific">Bifidobacterium longum</name>
    <dbReference type="NCBI Taxonomy" id="216816"/>
    <lineage>
        <taxon>Bacteria</taxon>
        <taxon>Bacillati</taxon>
        <taxon>Actinomycetota</taxon>
        <taxon>Actinomycetes</taxon>
        <taxon>Bifidobacteriales</taxon>
        <taxon>Bifidobacteriaceae</taxon>
        <taxon>Bifidobacterium</taxon>
    </lineage>
</organism>
<evidence type="ECO:0000313" key="2">
    <source>
        <dbReference type="Proteomes" id="UP000265775"/>
    </source>
</evidence>
<evidence type="ECO:0000313" key="1">
    <source>
        <dbReference type="EMBL" id="RGW65501.1"/>
    </source>
</evidence>
<proteinExistence type="predicted"/>
<dbReference type="Pfam" id="PF12686">
    <property type="entry name" value="DUF3800"/>
    <property type="match status" value="1"/>
</dbReference>
<dbReference type="AlphaFoldDB" id="A0A395XYX7"/>
<dbReference type="RefSeq" id="WP_117760873.1">
    <property type="nucleotide sequence ID" value="NZ_QSAM01000001.1"/>
</dbReference>
<dbReference type="InterPro" id="IPR024524">
    <property type="entry name" value="DUF3800"/>
</dbReference>
<sequence length="141" mass="16286">MALQYCLERVNFYAESEGIRNIQIVADKVSDPAAHEGMLKRYKLLGSTEGYVGSDLAHIDFSFRWEDSREYFGLQAIDTALFILNRAVRLNRDDMSSKGDREVLKTAQILLPHLHRSSGISYLQNRKSYYLMPELYPGYQK</sequence>
<protein>
    <submittedName>
        <fullName evidence="1">Uncharacterized protein</fullName>
    </submittedName>
</protein>
<gene>
    <name evidence="1" type="ORF">DWV59_01535</name>
</gene>
<name>A0A395XYX7_BIFLN</name>